<dbReference type="PANTHER" id="PTHR42780">
    <property type="entry name" value="SOLEUCYL-TRNA SYNTHETASE"/>
    <property type="match status" value="1"/>
</dbReference>
<dbReference type="InterPro" id="IPR014729">
    <property type="entry name" value="Rossmann-like_a/b/a_fold"/>
</dbReference>
<name>A0A6J7N786_9ZZZZ</name>
<comment type="subcellular location">
    <subcellularLocation>
        <location evidence="2">Cytoplasm</location>
    </subcellularLocation>
</comment>
<evidence type="ECO:0000256" key="13">
    <source>
        <dbReference type="ARBA" id="ARBA00025217"/>
    </source>
</evidence>
<dbReference type="SUPFAM" id="SSF47323">
    <property type="entry name" value="Anticodon-binding domain of a subclass of class I aminoacyl-tRNA synthetases"/>
    <property type="match status" value="1"/>
</dbReference>
<evidence type="ECO:0000256" key="9">
    <source>
        <dbReference type="ARBA" id="ARBA00022833"/>
    </source>
</evidence>
<evidence type="ECO:0000259" key="16">
    <source>
        <dbReference type="Pfam" id="PF08264"/>
    </source>
</evidence>
<evidence type="ECO:0000256" key="5">
    <source>
        <dbReference type="ARBA" id="ARBA00022490"/>
    </source>
</evidence>
<dbReference type="SUPFAM" id="SSF52374">
    <property type="entry name" value="Nucleotidylyl transferase"/>
    <property type="match status" value="1"/>
</dbReference>
<dbReference type="Pfam" id="PF08264">
    <property type="entry name" value="Anticodon_1"/>
    <property type="match status" value="1"/>
</dbReference>
<dbReference type="GO" id="GO:0006428">
    <property type="term" value="P:isoleucyl-tRNA aminoacylation"/>
    <property type="evidence" value="ECO:0007669"/>
    <property type="project" value="InterPro"/>
</dbReference>
<dbReference type="FunFam" id="3.40.50.620:FF:000063">
    <property type="entry name" value="Isoleucine--tRNA ligase"/>
    <property type="match status" value="1"/>
</dbReference>
<protein>
    <recommendedName>
        <fullName evidence="4">isoleucine--tRNA ligase</fullName>
        <ecNumber evidence="4">6.1.1.5</ecNumber>
    </recommendedName>
</protein>
<keyword evidence="7" id="KW-0479">Metal-binding</keyword>
<sequence>MPFEAVETGLDLVALEEKVLAQWDRDDVFAQSLARRAGAPEWVFYEGPPTANGRPGLHHIWARSFKDLYPRFHTMRGRFVARKGGWDCHGLPVELEIEKELGFTHKQQIEEYGIGKFNDLCRQSVHRYVEEWTTLTKRIGMWLDTDSAYWTLSNDYVESVWWQLKILWDRKLLYEGFKVVPYCGRCGTALSSHEVAQGYEDIVEPSIYVRFPLLESDADLLIWTTTPWTLLSNVAAAINPKIKYVRVKTTGRDLILAENRVTAVLGEDAQVIGEVDTDELVGAHYQRPYDVIATDDSEAFRVVAADFVTIEDGSGVVHIAPAFGDTDRTIGLAEKLPVFNPVDGEAKFDASVPDYFGEFVKDADDSIIKHLEKTGLLVRVVDYSHSYPHCWRCATPLIYRASPTWFARTSDQKQEMIKENNKIGWHPEHIRTGRFGDWLENNVDWALSRDRFWGTPLPIWRCPDCGNDQCIGSRQELSEQSGHDLSELELHRPEVDSIIIPCPSCGGKSRRIDPVLDAWFDSGAMPAAQLHYPFENKDLFEKQFPADFICEAIDQTRGWFYSLLAVNTLVFERSPYQNVVCLAHVVDSDGQKMSKSRGNAIEPWEILNAQGADSLRWYFFSAGSPWTNRRVDEKMIEEAARKFILTLWNIYSFFTTYARLDGWEPTSPTETKNQPVLDRWIKSRLNSTILNVTEALENFDALTGAQAIENFVDDLSNWYVRRSRARFWKSSDSDAHATLYQCLRTVVLLLAPFCPFVSDEIWGNLTDHQESVHLANWPEADTAAIDEDLELAMAQARLLVTLGRSARTEARIKVRQPLSRAVVFVPGGVTLSDEIEKEISDELNVKKVETIGELAGLLQYRVVPNFRLLGPRVGSLMPQVKSALNDLDGRSLAQALSDKGSYSLIIDGFEIELTADDVEIRATAHDELILVEQEGSAVAIDITINEELRLEGIARELVRAINELRRNREFELSDRIEVEIFSDGIVARAAELHKAMIAPEVLATSWNVKSIKESPSKLDAFVVEGDSVLLRIVKASSTSGA</sequence>
<dbReference type="EC" id="6.1.1.5" evidence="4"/>
<dbReference type="FunFam" id="3.40.50.620:FF:000075">
    <property type="entry name" value="Isoleucine--tRNA ligase"/>
    <property type="match status" value="1"/>
</dbReference>
<evidence type="ECO:0000256" key="8">
    <source>
        <dbReference type="ARBA" id="ARBA00022741"/>
    </source>
</evidence>
<evidence type="ECO:0000256" key="12">
    <source>
        <dbReference type="ARBA" id="ARBA00023146"/>
    </source>
</evidence>
<dbReference type="AlphaFoldDB" id="A0A6J7N786"/>
<dbReference type="EMBL" id="CAFBMM010000004">
    <property type="protein sequence ID" value="CAB4896984.1"/>
    <property type="molecule type" value="Genomic_DNA"/>
</dbReference>
<evidence type="ECO:0000313" key="18">
    <source>
        <dbReference type="EMBL" id="CAB4988188.1"/>
    </source>
</evidence>
<dbReference type="EMBL" id="CAFBOF010000060">
    <property type="protein sequence ID" value="CAB4988188.1"/>
    <property type="molecule type" value="Genomic_DNA"/>
</dbReference>
<comment type="subunit">
    <text evidence="3">Monomer.</text>
</comment>
<accession>A0A6J7N786</accession>
<dbReference type="InterPro" id="IPR023586">
    <property type="entry name" value="Ile-tRNA-ligase_type2"/>
</dbReference>
<dbReference type="Pfam" id="PF19302">
    <property type="entry name" value="DUF5915"/>
    <property type="match status" value="1"/>
</dbReference>
<dbReference type="HAMAP" id="MF_02003">
    <property type="entry name" value="Ile_tRNA_synth_type2"/>
    <property type="match status" value="1"/>
</dbReference>
<dbReference type="InterPro" id="IPR002301">
    <property type="entry name" value="Ile-tRNA-ligase"/>
</dbReference>
<comment type="catalytic activity">
    <reaction evidence="14">
        <text>tRNA(Ile) + L-isoleucine + ATP = L-isoleucyl-tRNA(Ile) + AMP + diphosphate</text>
        <dbReference type="Rhea" id="RHEA:11060"/>
        <dbReference type="Rhea" id="RHEA-COMP:9666"/>
        <dbReference type="Rhea" id="RHEA-COMP:9695"/>
        <dbReference type="ChEBI" id="CHEBI:30616"/>
        <dbReference type="ChEBI" id="CHEBI:33019"/>
        <dbReference type="ChEBI" id="CHEBI:58045"/>
        <dbReference type="ChEBI" id="CHEBI:78442"/>
        <dbReference type="ChEBI" id="CHEBI:78528"/>
        <dbReference type="ChEBI" id="CHEBI:456215"/>
        <dbReference type="EC" id="6.1.1.5"/>
    </reaction>
</comment>
<dbReference type="CDD" id="cd00818">
    <property type="entry name" value="IleRS_core"/>
    <property type="match status" value="1"/>
</dbReference>
<evidence type="ECO:0000256" key="6">
    <source>
        <dbReference type="ARBA" id="ARBA00022598"/>
    </source>
</evidence>
<dbReference type="Gene3D" id="3.40.50.620">
    <property type="entry name" value="HUPs"/>
    <property type="match status" value="2"/>
</dbReference>
<keyword evidence="11" id="KW-0648">Protein biosynthesis</keyword>
<dbReference type="InterPro" id="IPR009008">
    <property type="entry name" value="Val/Leu/Ile-tRNA-synth_edit"/>
</dbReference>
<evidence type="ECO:0000256" key="7">
    <source>
        <dbReference type="ARBA" id="ARBA00022723"/>
    </source>
</evidence>
<dbReference type="PRINTS" id="PR00984">
    <property type="entry name" value="TRNASYNTHILE"/>
</dbReference>
<dbReference type="InterPro" id="IPR002300">
    <property type="entry name" value="aa-tRNA-synth_Ia"/>
</dbReference>
<organism evidence="18">
    <name type="scientific">freshwater metagenome</name>
    <dbReference type="NCBI Taxonomy" id="449393"/>
    <lineage>
        <taxon>unclassified sequences</taxon>
        <taxon>metagenomes</taxon>
        <taxon>ecological metagenomes</taxon>
    </lineage>
</organism>
<dbReference type="InterPro" id="IPR033709">
    <property type="entry name" value="Anticodon_Ile_ABEc"/>
</dbReference>
<keyword evidence="10" id="KW-0067">ATP-binding</keyword>
<evidence type="ECO:0000256" key="11">
    <source>
        <dbReference type="ARBA" id="ARBA00022917"/>
    </source>
</evidence>
<evidence type="ECO:0000256" key="3">
    <source>
        <dbReference type="ARBA" id="ARBA00011245"/>
    </source>
</evidence>
<dbReference type="Gene3D" id="3.90.740.10">
    <property type="entry name" value="Valyl/Leucyl/Isoleucyl-tRNA synthetase, editing domain"/>
    <property type="match status" value="1"/>
</dbReference>
<dbReference type="SUPFAM" id="SSF50677">
    <property type="entry name" value="ValRS/IleRS/LeuRS editing domain"/>
    <property type="match status" value="1"/>
</dbReference>
<dbReference type="GO" id="GO:0005737">
    <property type="term" value="C:cytoplasm"/>
    <property type="evidence" value="ECO:0007669"/>
    <property type="project" value="UniProtKB-SubCell"/>
</dbReference>
<evidence type="ECO:0000256" key="4">
    <source>
        <dbReference type="ARBA" id="ARBA00013165"/>
    </source>
</evidence>
<dbReference type="NCBIfam" id="TIGR00392">
    <property type="entry name" value="ileS"/>
    <property type="match status" value="1"/>
</dbReference>
<keyword evidence="8" id="KW-0547">Nucleotide-binding</keyword>
<dbReference type="Pfam" id="PF00133">
    <property type="entry name" value="tRNA-synt_1"/>
    <property type="match status" value="1"/>
</dbReference>
<evidence type="ECO:0000313" key="17">
    <source>
        <dbReference type="EMBL" id="CAB4896984.1"/>
    </source>
</evidence>
<dbReference type="GO" id="GO:0004822">
    <property type="term" value="F:isoleucine-tRNA ligase activity"/>
    <property type="evidence" value="ECO:0007669"/>
    <property type="project" value="UniProtKB-EC"/>
</dbReference>
<dbReference type="Gene3D" id="1.10.730.10">
    <property type="entry name" value="Isoleucyl-tRNA Synthetase, Domain 1"/>
    <property type="match status" value="1"/>
</dbReference>
<reference evidence="18" key="1">
    <citation type="submission" date="2020-05" db="EMBL/GenBank/DDBJ databases">
        <authorList>
            <person name="Chiriac C."/>
            <person name="Salcher M."/>
            <person name="Ghai R."/>
            <person name="Kavagutti S V."/>
        </authorList>
    </citation>
    <scope>NUCLEOTIDE SEQUENCE</scope>
</reference>
<evidence type="ECO:0000313" key="19">
    <source>
        <dbReference type="EMBL" id="CAB5016398.1"/>
    </source>
</evidence>
<dbReference type="GO" id="GO:0000049">
    <property type="term" value="F:tRNA binding"/>
    <property type="evidence" value="ECO:0007669"/>
    <property type="project" value="InterPro"/>
</dbReference>
<comment type="function">
    <text evidence="13">Catalyzes the attachment of isoleucine to tRNA(Ile). As IleRS can inadvertently accommodate and process structurally similar amino acids such as valine, to avoid such errors it has two additional distinct tRNA(Ile)-dependent editing activities. One activity is designated as 'pretransfer' editing and involves the hydrolysis of activated Val-AMP. The other activity is designated 'posttransfer' editing and involves deacylation of mischarged Val-tRNA(Ile).</text>
</comment>
<dbReference type="GO" id="GO:0005524">
    <property type="term" value="F:ATP binding"/>
    <property type="evidence" value="ECO:0007669"/>
    <property type="project" value="UniProtKB-KW"/>
</dbReference>
<dbReference type="PANTHER" id="PTHR42780:SF1">
    <property type="entry name" value="ISOLEUCINE--TRNA LIGASE, CYTOPLASMIC"/>
    <property type="match status" value="1"/>
</dbReference>
<comment type="cofactor">
    <cofactor evidence="1">
        <name>Zn(2+)</name>
        <dbReference type="ChEBI" id="CHEBI:29105"/>
    </cofactor>
</comment>
<keyword evidence="12" id="KW-0030">Aminoacyl-tRNA synthetase</keyword>
<evidence type="ECO:0000256" key="10">
    <source>
        <dbReference type="ARBA" id="ARBA00022840"/>
    </source>
</evidence>
<evidence type="ECO:0000256" key="2">
    <source>
        <dbReference type="ARBA" id="ARBA00004496"/>
    </source>
</evidence>
<gene>
    <name evidence="17" type="ORF">UFOPK3605_00259</name>
    <name evidence="18" type="ORF">UFOPK3897_01579</name>
    <name evidence="19" type="ORF">UFOPK4121_00372</name>
</gene>
<feature type="domain" description="Aminoacyl-tRNA synthetase class Ia" evidence="15">
    <location>
        <begin position="19"/>
        <end position="621"/>
    </location>
</feature>
<evidence type="ECO:0000259" key="15">
    <source>
        <dbReference type="Pfam" id="PF00133"/>
    </source>
</evidence>
<keyword evidence="5" id="KW-0963">Cytoplasm</keyword>
<dbReference type="EMBL" id="CAFBPQ010000006">
    <property type="protein sequence ID" value="CAB5016398.1"/>
    <property type="molecule type" value="Genomic_DNA"/>
</dbReference>
<dbReference type="CDD" id="cd07961">
    <property type="entry name" value="Anticodon_Ia_Ile_ABEc"/>
    <property type="match status" value="1"/>
</dbReference>
<dbReference type="GO" id="GO:0002161">
    <property type="term" value="F:aminoacyl-tRNA deacylase activity"/>
    <property type="evidence" value="ECO:0007669"/>
    <property type="project" value="InterPro"/>
</dbReference>
<evidence type="ECO:0000256" key="14">
    <source>
        <dbReference type="ARBA" id="ARBA00048359"/>
    </source>
</evidence>
<proteinExistence type="inferred from homology"/>
<dbReference type="InterPro" id="IPR009080">
    <property type="entry name" value="tRNAsynth_Ia_anticodon-bd"/>
</dbReference>
<evidence type="ECO:0000256" key="1">
    <source>
        <dbReference type="ARBA" id="ARBA00001947"/>
    </source>
</evidence>
<feature type="domain" description="Methionyl/Valyl/Leucyl/Isoleucyl-tRNA synthetase anticodon-binding" evidence="16">
    <location>
        <begin position="678"/>
        <end position="819"/>
    </location>
</feature>
<dbReference type="InterPro" id="IPR013155">
    <property type="entry name" value="M/V/L/I-tRNA-synth_anticd-bd"/>
</dbReference>
<keyword evidence="9" id="KW-0862">Zinc</keyword>
<dbReference type="GO" id="GO:0046872">
    <property type="term" value="F:metal ion binding"/>
    <property type="evidence" value="ECO:0007669"/>
    <property type="project" value="UniProtKB-KW"/>
</dbReference>
<keyword evidence="6" id="KW-0436">Ligase</keyword>